<keyword evidence="7 8" id="KW-0472">Membrane</keyword>
<proteinExistence type="inferred from homology"/>
<feature type="transmembrane region" description="Helical" evidence="8">
    <location>
        <begin position="247"/>
        <end position="269"/>
    </location>
</feature>
<dbReference type="Gene3D" id="1.10.3470.10">
    <property type="entry name" value="ABC transporter involved in vitamin B12 uptake, BtuC"/>
    <property type="match status" value="1"/>
</dbReference>
<comment type="subcellular location">
    <subcellularLocation>
        <location evidence="1">Cell membrane</location>
        <topology evidence="1">Multi-pass membrane protein</topology>
    </subcellularLocation>
</comment>
<dbReference type="EMBL" id="VMSD01000003">
    <property type="protein sequence ID" value="KAF0847313.1"/>
    <property type="molecule type" value="Genomic_DNA"/>
</dbReference>
<feature type="transmembrane region" description="Helical" evidence="8">
    <location>
        <begin position="105"/>
        <end position="126"/>
    </location>
</feature>
<keyword evidence="10" id="KW-1185">Reference proteome</keyword>
<reference evidence="9 10" key="1">
    <citation type="submission" date="2019-07" db="EMBL/GenBank/DDBJ databases">
        <title>Genomic Encyclopedia of Type Strains, Phase IV (KMG-IV): sequencing the most valuable type-strain genomes for metagenomic binning, comparative biology and taxonomic classification.</title>
        <authorList>
            <person name="Goeker M."/>
        </authorList>
    </citation>
    <scope>NUCLEOTIDE SEQUENCE [LARGE SCALE GENOMIC DNA]</scope>
    <source>
        <strain evidence="9 10">DSM 44831</strain>
    </source>
</reference>
<dbReference type="InterPro" id="IPR037294">
    <property type="entry name" value="ABC_BtuC-like"/>
</dbReference>
<dbReference type="PANTHER" id="PTHR30472:SF24">
    <property type="entry name" value="FERRIC ENTEROBACTIN TRANSPORT SYSTEM PERMEASE PROTEIN FEPG"/>
    <property type="match status" value="1"/>
</dbReference>
<evidence type="ECO:0000313" key="9">
    <source>
        <dbReference type="EMBL" id="KAF0847313.1"/>
    </source>
</evidence>
<feature type="transmembrane region" description="Helical" evidence="8">
    <location>
        <begin position="138"/>
        <end position="162"/>
    </location>
</feature>
<evidence type="ECO:0000256" key="3">
    <source>
        <dbReference type="ARBA" id="ARBA00022448"/>
    </source>
</evidence>
<name>A0ABQ6YNF8_9NOCA</name>
<evidence type="ECO:0000256" key="6">
    <source>
        <dbReference type="ARBA" id="ARBA00022989"/>
    </source>
</evidence>
<feature type="transmembrane region" description="Helical" evidence="8">
    <location>
        <begin position="168"/>
        <end position="187"/>
    </location>
</feature>
<sequence length="386" mass="38710">MNEQNTPDPTAADELANEAARPAIVATADLRQVRPALRVGPLSLVLRPVMFGFVVVLAVAVFVLFCLDISVGDTSVPLGRVLDVLGGGGSRSQRFIVLESRLPRALTAVVVGAALGLSGALMQSILHNPLAGPDVLGITTGAAVGAVAVLVGSGGAATGLIATLGAPLAALAGGLLTAVVIYLLAWGRGGGGERGVTGFRLVLIGIGVNAVLMSAISWLLTRASLTDAARAQVWLNGSLDAADMSSVVPAAVALTVVTLVALVSVRTLAALRLGEESTRVLGVRIQSQQALLIGASVVAASVATAAVGPVGFVALAAPQIARMALRTPGEPLIASALTGAALVTGADIVSRALLPVELPVGIVTAALGGPFLLYLLVRMNRKATLS</sequence>
<dbReference type="Proteomes" id="UP000798951">
    <property type="component" value="Unassembled WGS sequence"/>
</dbReference>
<comment type="caution">
    <text evidence="9">The sequence shown here is derived from an EMBL/GenBank/DDBJ whole genome shotgun (WGS) entry which is preliminary data.</text>
</comment>
<dbReference type="Pfam" id="PF01032">
    <property type="entry name" value="FecCD"/>
    <property type="match status" value="1"/>
</dbReference>
<keyword evidence="4" id="KW-1003">Cell membrane</keyword>
<evidence type="ECO:0000256" key="8">
    <source>
        <dbReference type="SAM" id="Phobius"/>
    </source>
</evidence>
<dbReference type="PANTHER" id="PTHR30472">
    <property type="entry name" value="FERRIC ENTEROBACTIN TRANSPORT SYSTEM PERMEASE PROTEIN"/>
    <property type="match status" value="1"/>
</dbReference>
<feature type="transmembrane region" description="Helical" evidence="8">
    <location>
        <begin position="44"/>
        <end position="65"/>
    </location>
</feature>
<dbReference type="InterPro" id="IPR000522">
    <property type="entry name" value="ABC_transptr_permease_BtuC"/>
</dbReference>
<keyword evidence="5 8" id="KW-0812">Transmembrane</keyword>
<evidence type="ECO:0000256" key="5">
    <source>
        <dbReference type="ARBA" id="ARBA00022692"/>
    </source>
</evidence>
<evidence type="ECO:0000256" key="7">
    <source>
        <dbReference type="ARBA" id="ARBA00023136"/>
    </source>
</evidence>
<dbReference type="RefSeq" id="WP_373861233.1">
    <property type="nucleotide sequence ID" value="NZ_VMSD01000003.1"/>
</dbReference>
<feature type="transmembrane region" description="Helical" evidence="8">
    <location>
        <begin position="358"/>
        <end position="377"/>
    </location>
</feature>
<dbReference type="SUPFAM" id="SSF81345">
    <property type="entry name" value="ABC transporter involved in vitamin B12 uptake, BtuC"/>
    <property type="match status" value="1"/>
</dbReference>
<keyword evidence="6 8" id="KW-1133">Transmembrane helix</keyword>
<evidence type="ECO:0000256" key="1">
    <source>
        <dbReference type="ARBA" id="ARBA00004651"/>
    </source>
</evidence>
<feature type="transmembrane region" description="Helical" evidence="8">
    <location>
        <begin position="199"/>
        <end position="220"/>
    </location>
</feature>
<comment type="similarity">
    <text evidence="2">Belongs to the binding-protein-dependent transport system permease family. FecCD subfamily.</text>
</comment>
<evidence type="ECO:0000256" key="2">
    <source>
        <dbReference type="ARBA" id="ARBA00007935"/>
    </source>
</evidence>
<feature type="transmembrane region" description="Helical" evidence="8">
    <location>
        <begin position="290"/>
        <end position="317"/>
    </location>
</feature>
<protein>
    <submittedName>
        <fullName evidence="9">Iron complex transport system permease protein</fullName>
    </submittedName>
</protein>
<organism evidence="9 10">
    <name type="scientific">Nocardia caishijiensis</name>
    <dbReference type="NCBI Taxonomy" id="184756"/>
    <lineage>
        <taxon>Bacteria</taxon>
        <taxon>Bacillati</taxon>
        <taxon>Actinomycetota</taxon>
        <taxon>Actinomycetes</taxon>
        <taxon>Mycobacteriales</taxon>
        <taxon>Nocardiaceae</taxon>
        <taxon>Nocardia</taxon>
    </lineage>
</organism>
<gene>
    <name evidence="9" type="ORF">FNL39_103211</name>
</gene>
<evidence type="ECO:0000256" key="4">
    <source>
        <dbReference type="ARBA" id="ARBA00022475"/>
    </source>
</evidence>
<evidence type="ECO:0000313" key="10">
    <source>
        <dbReference type="Proteomes" id="UP000798951"/>
    </source>
</evidence>
<accession>A0ABQ6YNF8</accession>
<keyword evidence="3" id="KW-0813">Transport</keyword>
<dbReference type="CDD" id="cd06550">
    <property type="entry name" value="TM_ABC_iron-siderophores_like"/>
    <property type="match status" value="1"/>
</dbReference>